<evidence type="ECO:0000313" key="3">
    <source>
        <dbReference type="Proteomes" id="UP001153461"/>
    </source>
</evidence>
<feature type="compositionally biased region" description="Low complexity" evidence="1">
    <location>
        <begin position="310"/>
        <end position="320"/>
    </location>
</feature>
<sequence>MQGQIGHDRLCFCCLHCAMVHWHASAFRASHRIIPLGLLGRGYFCPMDHRGLYCPGELDVLYQDRNRSETTICLPSPSPAKRGSSYYPAGPKVLEESNLDPFYLEESLAATPSWNPYTSDMRNDNFEDEDQYYTLALTHKDIHNPSQYGPDRSTLAQVELENSLRFHRYTSSTEERSPLHSSQVSFSSVHTYSTTPDLTPSSSFSSSYDSPSCPDAVLEATQQLYKHANQIQIEPSRRFYLPASTPPTYSLPPPPPPPVAPLNPADTRPTTPCFQHSNDSTTTITMGYEDVTGSCSSRSRRRKQPPTGLTLSRTASSPSTSRRKQSSPGTRPPLDPSMISPPSLINPVTMEPHMTHFDHPLFIPANDCPSPVPSPVASSPPISRQWTATSMERPSISTIDAFCEQSVWESDSDSESAGRKSMSRRPIDTLRKVRSRAKLRAAKSQPKLHQAMLDGQTCEQFPCMPEDILGEPIPEAFRPSMDRPSTSKEAVRAHNGLQTLRLVAPSSTSLTRSRSRKNSSLNSSDVDRSAAAAFQAQFRRRQRSDSPEYSNSSSDKGDKEKLTSFCYDQYSHPPTNGAREPKPLFERFMNSLRSLNCQKPQKSHKKTNVTTI</sequence>
<evidence type="ECO:0000313" key="2">
    <source>
        <dbReference type="EMBL" id="CAG7969681.1"/>
    </source>
</evidence>
<dbReference type="EMBL" id="CAJVNV010000026">
    <property type="protein sequence ID" value="CAG7969681.1"/>
    <property type="molecule type" value="Genomic_DNA"/>
</dbReference>
<organism evidence="2 3">
    <name type="scientific">Penicillium nalgiovense</name>
    <dbReference type="NCBI Taxonomy" id="60175"/>
    <lineage>
        <taxon>Eukaryota</taxon>
        <taxon>Fungi</taxon>
        <taxon>Dikarya</taxon>
        <taxon>Ascomycota</taxon>
        <taxon>Pezizomycotina</taxon>
        <taxon>Eurotiomycetes</taxon>
        <taxon>Eurotiomycetidae</taxon>
        <taxon>Eurotiales</taxon>
        <taxon>Aspergillaceae</taxon>
        <taxon>Penicillium</taxon>
    </lineage>
</organism>
<protein>
    <submittedName>
        <fullName evidence="2">Uncharacterized protein</fullName>
    </submittedName>
</protein>
<dbReference type="OrthoDB" id="4225515at2759"/>
<feature type="region of interest" description="Disordered" evidence="1">
    <location>
        <begin position="240"/>
        <end position="344"/>
    </location>
</feature>
<dbReference type="AlphaFoldDB" id="A0A9W4MMB4"/>
<feature type="compositionally biased region" description="Low complexity" evidence="1">
    <location>
        <begin position="506"/>
        <end position="537"/>
    </location>
</feature>
<feature type="region of interest" description="Disordered" evidence="1">
    <location>
        <begin position="191"/>
        <end position="211"/>
    </location>
</feature>
<feature type="region of interest" description="Disordered" evidence="1">
    <location>
        <begin position="474"/>
        <end position="582"/>
    </location>
</feature>
<comment type="caution">
    <text evidence="2">The sequence shown here is derived from an EMBL/GenBank/DDBJ whole genome shotgun (WGS) entry which is preliminary data.</text>
</comment>
<accession>A0A9W4MMB4</accession>
<dbReference type="Proteomes" id="UP001153461">
    <property type="component" value="Unassembled WGS sequence"/>
</dbReference>
<feature type="compositionally biased region" description="Polar residues" evidence="1">
    <location>
        <begin position="268"/>
        <end position="285"/>
    </location>
</feature>
<name>A0A9W4MMB4_PENNA</name>
<gene>
    <name evidence="2" type="ORF">PNAL_LOCUS1012</name>
</gene>
<proteinExistence type="predicted"/>
<reference evidence="2" key="1">
    <citation type="submission" date="2021-07" db="EMBL/GenBank/DDBJ databases">
        <authorList>
            <person name="Branca A.L. A."/>
        </authorList>
    </citation>
    <scope>NUCLEOTIDE SEQUENCE</scope>
</reference>
<evidence type="ECO:0000256" key="1">
    <source>
        <dbReference type="SAM" id="MobiDB-lite"/>
    </source>
</evidence>
<feature type="compositionally biased region" description="Pro residues" evidence="1">
    <location>
        <begin position="249"/>
        <end position="261"/>
    </location>
</feature>